<evidence type="ECO:0000259" key="1">
    <source>
        <dbReference type="Pfam" id="PF08818"/>
    </source>
</evidence>
<dbReference type="STRING" id="572036.SAMN05661099_2899"/>
<protein>
    <recommendedName>
        <fullName evidence="1">YdhG-like domain-containing protein</fullName>
    </recommendedName>
</protein>
<gene>
    <name evidence="2" type="ORF">SAMN05661099_2899</name>
</gene>
<proteinExistence type="predicted"/>
<reference evidence="3" key="1">
    <citation type="submission" date="2017-02" db="EMBL/GenBank/DDBJ databases">
        <authorList>
            <person name="Varghese N."/>
            <person name="Submissions S."/>
        </authorList>
    </citation>
    <scope>NUCLEOTIDE SEQUENCE [LARGE SCALE GENOMIC DNA]</scope>
    <source>
        <strain evidence="3">DSM 22385</strain>
    </source>
</reference>
<dbReference type="RefSeq" id="WP_079703415.1">
    <property type="nucleotide sequence ID" value="NZ_FUYR01000003.1"/>
</dbReference>
<evidence type="ECO:0000313" key="2">
    <source>
        <dbReference type="EMBL" id="SKB81879.1"/>
    </source>
</evidence>
<feature type="domain" description="YdhG-like" evidence="1">
    <location>
        <begin position="25"/>
        <end position="129"/>
    </location>
</feature>
<dbReference type="InterPro" id="IPR014922">
    <property type="entry name" value="YdhG-like"/>
</dbReference>
<dbReference type="OrthoDB" id="9811812at2"/>
<dbReference type="SUPFAM" id="SSF159888">
    <property type="entry name" value="YdhG-like"/>
    <property type="match status" value="1"/>
</dbReference>
<sequence>MAQSKLSDSEQVTRFIEKLDKPIAEAVELIRQIFLSIDGISEHIKWNSPSFFYNGEMQPFDPKEYKRDIAVTNLHRGRLMLVFPTGAKIVNNTGLLEGNYTDGRRMVNFKGADDVKAKEGSLRKVITDWLSTVEK</sequence>
<evidence type="ECO:0000313" key="3">
    <source>
        <dbReference type="Proteomes" id="UP000189981"/>
    </source>
</evidence>
<organism evidence="2 3">
    <name type="scientific">Daejeonella lutea</name>
    <dbReference type="NCBI Taxonomy" id="572036"/>
    <lineage>
        <taxon>Bacteria</taxon>
        <taxon>Pseudomonadati</taxon>
        <taxon>Bacteroidota</taxon>
        <taxon>Sphingobacteriia</taxon>
        <taxon>Sphingobacteriales</taxon>
        <taxon>Sphingobacteriaceae</taxon>
        <taxon>Daejeonella</taxon>
    </lineage>
</organism>
<dbReference type="Pfam" id="PF08818">
    <property type="entry name" value="DUF1801"/>
    <property type="match status" value="1"/>
</dbReference>
<keyword evidence="3" id="KW-1185">Reference proteome</keyword>
<name>A0A1T5EDE3_9SPHI</name>
<accession>A0A1T5EDE3</accession>
<dbReference type="EMBL" id="FUYR01000003">
    <property type="protein sequence ID" value="SKB81879.1"/>
    <property type="molecule type" value="Genomic_DNA"/>
</dbReference>
<dbReference type="Proteomes" id="UP000189981">
    <property type="component" value="Unassembled WGS sequence"/>
</dbReference>
<dbReference type="AlphaFoldDB" id="A0A1T5EDE3"/>